<dbReference type="EMBL" id="JACU01000002">
    <property type="protein sequence ID" value="KMS59254.1"/>
    <property type="molecule type" value="Genomic_DNA"/>
</dbReference>
<evidence type="ECO:0000313" key="12">
    <source>
        <dbReference type="Proteomes" id="UP000052268"/>
    </source>
</evidence>
<dbReference type="InterPro" id="IPR018047">
    <property type="entry name" value="Ammonium_transpt_CS"/>
</dbReference>
<keyword evidence="3" id="KW-0813">Transport</keyword>
<gene>
    <name evidence="11" type="ORF">V474_08550</name>
</gene>
<feature type="transmembrane region" description="Helical" evidence="8">
    <location>
        <begin position="345"/>
        <end position="364"/>
    </location>
</feature>
<comment type="subcellular location">
    <subcellularLocation>
        <location evidence="1">Membrane</location>
        <topology evidence="1">Multi-pass membrane protein</topology>
    </subcellularLocation>
</comment>
<feature type="transmembrane region" description="Helical" evidence="8">
    <location>
        <begin position="384"/>
        <end position="407"/>
    </location>
</feature>
<evidence type="ECO:0000256" key="5">
    <source>
        <dbReference type="ARBA" id="ARBA00022989"/>
    </source>
</evidence>
<evidence type="ECO:0000256" key="3">
    <source>
        <dbReference type="ARBA" id="ARBA00022448"/>
    </source>
</evidence>
<keyword evidence="7" id="KW-0924">Ammonia transport</keyword>
<evidence type="ECO:0000256" key="7">
    <source>
        <dbReference type="ARBA" id="ARBA00023177"/>
    </source>
</evidence>
<dbReference type="Proteomes" id="UP000052268">
    <property type="component" value="Unassembled WGS sequence"/>
</dbReference>
<feature type="signal peptide" evidence="9">
    <location>
        <begin position="1"/>
        <end position="23"/>
    </location>
</feature>
<dbReference type="GO" id="GO:0008519">
    <property type="term" value="F:ammonium channel activity"/>
    <property type="evidence" value="ECO:0007669"/>
    <property type="project" value="InterPro"/>
</dbReference>
<dbReference type="AlphaFoldDB" id="A0A0J7Y5R7"/>
<comment type="caution">
    <text evidence="11">The sequence shown here is derived from an EMBL/GenBank/DDBJ whole genome shotgun (WGS) entry which is preliminary data.</text>
</comment>
<evidence type="ECO:0000256" key="6">
    <source>
        <dbReference type="ARBA" id="ARBA00023136"/>
    </source>
</evidence>
<name>A0A0J7Y5R7_9SPHN</name>
<feature type="transmembrane region" description="Helical" evidence="8">
    <location>
        <begin position="258"/>
        <end position="279"/>
    </location>
</feature>
<evidence type="ECO:0000256" key="4">
    <source>
        <dbReference type="ARBA" id="ARBA00022692"/>
    </source>
</evidence>
<keyword evidence="6 8" id="KW-0472">Membrane</keyword>
<dbReference type="GO" id="GO:0005886">
    <property type="term" value="C:plasma membrane"/>
    <property type="evidence" value="ECO:0007669"/>
    <property type="project" value="TreeGrafter"/>
</dbReference>
<organism evidence="11 12">
    <name type="scientific">Novosphingobium barchaimii LL02</name>
    <dbReference type="NCBI Taxonomy" id="1114963"/>
    <lineage>
        <taxon>Bacteria</taxon>
        <taxon>Pseudomonadati</taxon>
        <taxon>Pseudomonadota</taxon>
        <taxon>Alphaproteobacteria</taxon>
        <taxon>Sphingomonadales</taxon>
        <taxon>Sphingomonadaceae</taxon>
        <taxon>Novosphingobium</taxon>
    </lineage>
</organism>
<dbReference type="PANTHER" id="PTHR43029">
    <property type="entry name" value="AMMONIUM TRANSPORTER MEP2"/>
    <property type="match status" value="1"/>
</dbReference>
<dbReference type="PROSITE" id="PS01219">
    <property type="entry name" value="AMMONIUM_TRANSP"/>
    <property type="match status" value="1"/>
</dbReference>
<feature type="transmembrane region" description="Helical" evidence="8">
    <location>
        <begin position="316"/>
        <end position="333"/>
    </location>
</feature>
<dbReference type="InterPro" id="IPR001905">
    <property type="entry name" value="Ammonium_transpt"/>
</dbReference>
<feature type="transmembrane region" description="Helical" evidence="8">
    <location>
        <begin position="37"/>
        <end position="57"/>
    </location>
</feature>
<feature type="transmembrane region" description="Helical" evidence="8">
    <location>
        <begin position="153"/>
        <end position="174"/>
    </location>
</feature>
<accession>A0A0J7Y5R7</accession>
<dbReference type="RefSeq" id="WP_059150040.1">
    <property type="nucleotide sequence ID" value="NZ_KQ130452.1"/>
</dbReference>
<dbReference type="Pfam" id="PF00909">
    <property type="entry name" value="Ammonium_transp"/>
    <property type="match status" value="1"/>
</dbReference>
<keyword evidence="9" id="KW-0732">Signal</keyword>
<evidence type="ECO:0000256" key="8">
    <source>
        <dbReference type="SAM" id="Phobius"/>
    </source>
</evidence>
<feature type="transmembrane region" description="Helical" evidence="8">
    <location>
        <begin position="230"/>
        <end position="252"/>
    </location>
</feature>
<feature type="domain" description="Ammonium transporter AmtB-like" evidence="10">
    <location>
        <begin position="37"/>
        <end position="434"/>
    </location>
</feature>
<reference evidence="11 12" key="1">
    <citation type="journal article" date="2015" name="G3 (Bethesda)">
        <title>Insights into Ongoing Evolution of the Hexachlorocyclohexane Catabolic Pathway from Comparative Genomics of Ten Sphingomonadaceae Strains.</title>
        <authorList>
            <person name="Pearce S.L."/>
            <person name="Oakeshott J.G."/>
            <person name="Pandey G."/>
        </authorList>
    </citation>
    <scope>NUCLEOTIDE SEQUENCE [LARGE SCALE GENOMIC DNA]</scope>
    <source>
        <strain evidence="11 12">LL02</strain>
    </source>
</reference>
<evidence type="ECO:0000256" key="9">
    <source>
        <dbReference type="SAM" id="SignalP"/>
    </source>
</evidence>
<dbReference type="Gene3D" id="1.10.3430.10">
    <property type="entry name" value="Ammonium transporter AmtB like domains"/>
    <property type="match status" value="1"/>
</dbReference>
<dbReference type="InterPro" id="IPR029020">
    <property type="entry name" value="Ammonium/urea_transptr"/>
</dbReference>
<feature type="transmembrane region" description="Helical" evidence="8">
    <location>
        <begin position="291"/>
        <end position="310"/>
    </location>
</feature>
<protein>
    <submittedName>
        <fullName evidence="11">Ammonium transporter</fullName>
    </submittedName>
</protein>
<keyword evidence="12" id="KW-1185">Reference proteome</keyword>
<feature type="chain" id="PRO_5005292397" evidence="9">
    <location>
        <begin position="24"/>
        <end position="438"/>
    </location>
</feature>
<feature type="transmembrane region" description="Helical" evidence="8">
    <location>
        <begin position="125"/>
        <end position="146"/>
    </location>
</feature>
<evidence type="ECO:0000313" key="11">
    <source>
        <dbReference type="EMBL" id="KMS59254.1"/>
    </source>
</evidence>
<keyword evidence="4 8" id="KW-0812">Transmembrane</keyword>
<evidence type="ECO:0000259" key="10">
    <source>
        <dbReference type="Pfam" id="PF00909"/>
    </source>
</evidence>
<dbReference type="PANTHER" id="PTHR43029:SF10">
    <property type="entry name" value="AMMONIUM TRANSPORTER MEP2"/>
    <property type="match status" value="1"/>
</dbReference>
<sequence length="438" mass="44799">MIQQRLLPFAAMITALLPASAQAQDGRIDVAEAGDTAWLLAVSVLALLALPGLALFHSGRVRRKNVVSVLTQTGAIFALVSILWIIVGYTLGFGDVVNGWLGTGNAWMLINLGNVRIGTNVPESAFALFQMAFAALAPALVAGAWAERARFGWAVIFAGLWSLVVYAPIAHWIWGGGWLAQGVGTLDWAGGIVVHTSAGVSALVVAVMLGKRKGALTAPPARGAAAHSPALTIGGAALLWTASLALSGGSALTATDDAAAAMITAHIAAAAAALTWLLIERMALGKPSGTGFAIGAVAGIAAVSPAAGYISPGAAILFGIGGAGAAYFAMRFVRRTLKVDDSLGIFAVHGVSGMLGSLLLAVFLSQRLGGVGYGEDMNPIAQVVAQAIGIAVVTVWSVVGTVILALMSSLAFPMRVSEDAEREGLDTTTHGERAWDFD</sequence>
<feature type="transmembrane region" description="Helical" evidence="8">
    <location>
        <begin position="186"/>
        <end position="209"/>
    </location>
</feature>
<evidence type="ECO:0000256" key="1">
    <source>
        <dbReference type="ARBA" id="ARBA00004141"/>
    </source>
</evidence>
<dbReference type="InterPro" id="IPR024041">
    <property type="entry name" value="NH4_transpt_AmtB-like_dom"/>
</dbReference>
<proteinExistence type="inferred from homology"/>
<dbReference type="OrthoDB" id="9814202at2"/>
<dbReference type="PATRIC" id="fig|1114963.3.peg.609"/>
<dbReference type="SUPFAM" id="SSF111352">
    <property type="entry name" value="Ammonium transporter"/>
    <property type="match status" value="1"/>
</dbReference>
<feature type="transmembrane region" description="Helical" evidence="8">
    <location>
        <begin position="69"/>
        <end position="91"/>
    </location>
</feature>
<comment type="similarity">
    <text evidence="2">Belongs to the ammonia transporter channel (TC 1.A.11.2) family.</text>
</comment>
<evidence type="ECO:0000256" key="2">
    <source>
        <dbReference type="ARBA" id="ARBA00005887"/>
    </source>
</evidence>
<keyword evidence="5 8" id="KW-1133">Transmembrane helix</keyword>